<evidence type="ECO:0000256" key="9">
    <source>
        <dbReference type="ARBA" id="ARBA00023125"/>
    </source>
</evidence>
<dbReference type="AlphaFoldDB" id="A0A1X9N8K1"/>
<dbReference type="InterPro" id="IPR027417">
    <property type="entry name" value="P-loop_NTPase"/>
</dbReference>
<dbReference type="Pfam" id="PF17764">
    <property type="entry name" value="PriA_3primeBD"/>
    <property type="match status" value="1"/>
</dbReference>
<evidence type="ECO:0000256" key="10">
    <source>
        <dbReference type="ARBA" id="ARBA00023235"/>
    </source>
</evidence>
<dbReference type="RefSeq" id="WP_085758541.1">
    <property type="nucleotide sequence ID" value="NZ_CP019343.1"/>
</dbReference>
<dbReference type="Pfam" id="PF00271">
    <property type="entry name" value="Helicase_C"/>
    <property type="match status" value="1"/>
</dbReference>
<dbReference type="GO" id="GO:0016887">
    <property type="term" value="F:ATP hydrolysis activity"/>
    <property type="evidence" value="ECO:0007669"/>
    <property type="project" value="RHEA"/>
</dbReference>
<dbReference type="GO" id="GO:0006270">
    <property type="term" value="P:DNA replication initiation"/>
    <property type="evidence" value="ECO:0007669"/>
    <property type="project" value="TreeGrafter"/>
</dbReference>
<dbReference type="Proteomes" id="UP000193450">
    <property type="component" value="Chromosome"/>
</dbReference>
<dbReference type="InterPro" id="IPR041222">
    <property type="entry name" value="PriA_3primeBD"/>
</dbReference>
<dbReference type="NCBIfam" id="TIGR00595">
    <property type="entry name" value="priA"/>
    <property type="match status" value="1"/>
</dbReference>
<dbReference type="InterPro" id="IPR011545">
    <property type="entry name" value="DEAD/DEAH_box_helicase_dom"/>
</dbReference>
<comment type="similarity">
    <text evidence="12">Belongs to the helicase family. PriA subfamily.</text>
</comment>
<comment type="subunit">
    <text evidence="12">Component of the replication restart primosome.</text>
</comment>
<dbReference type="Pfam" id="PF21213">
    <property type="entry name" value="WHD_PriA"/>
    <property type="match status" value="1"/>
</dbReference>
<organism evidence="15 16">
    <name type="scientific">Oceanicoccus sagamiensis</name>
    <dbReference type="NCBI Taxonomy" id="716816"/>
    <lineage>
        <taxon>Bacteria</taxon>
        <taxon>Pseudomonadati</taxon>
        <taxon>Pseudomonadota</taxon>
        <taxon>Gammaproteobacteria</taxon>
        <taxon>Cellvibrionales</taxon>
        <taxon>Spongiibacteraceae</taxon>
        <taxon>Oceanicoccus</taxon>
    </lineage>
</organism>
<dbReference type="SMART" id="SM00490">
    <property type="entry name" value="HELICc"/>
    <property type="match status" value="1"/>
</dbReference>
<dbReference type="OrthoDB" id="9759544at2"/>
<dbReference type="InterPro" id="IPR001650">
    <property type="entry name" value="Helicase_C-like"/>
</dbReference>
<keyword evidence="6 12" id="KW-0347">Helicase</keyword>
<comment type="catalytic activity">
    <reaction evidence="11 12">
        <text>ATP + H2O = ADP + phosphate + H(+)</text>
        <dbReference type="Rhea" id="RHEA:13065"/>
        <dbReference type="ChEBI" id="CHEBI:15377"/>
        <dbReference type="ChEBI" id="CHEBI:15378"/>
        <dbReference type="ChEBI" id="CHEBI:30616"/>
        <dbReference type="ChEBI" id="CHEBI:43474"/>
        <dbReference type="ChEBI" id="CHEBI:456216"/>
        <dbReference type="EC" id="5.6.2.4"/>
    </reaction>
</comment>
<dbReference type="InterPro" id="IPR040498">
    <property type="entry name" value="PriA_CRR"/>
</dbReference>
<evidence type="ECO:0000256" key="4">
    <source>
        <dbReference type="ARBA" id="ARBA00022741"/>
    </source>
</evidence>
<keyword evidence="16" id="KW-1185">Reference proteome</keyword>
<dbReference type="GO" id="GO:0008270">
    <property type="term" value="F:zinc ion binding"/>
    <property type="evidence" value="ECO:0007669"/>
    <property type="project" value="UniProtKB-UniRule"/>
</dbReference>
<dbReference type="InterPro" id="IPR048949">
    <property type="entry name" value="WHD_PriA"/>
</dbReference>
<evidence type="ECO:0000256" key="11">
    <source>
        <dbReference type="ARBA" id="ARBA00048988"/>
    </source>
</evidence>
<comment type="cofactor">
    <cofactor evidence="12">
        <name>Zn(2+)</name>
        <dbReference type="ChEBI" id="CHEBI:29105"/>
    </cofactor>
    <text evidence="12">Binds 2 zinc ions per subunit.</text>
</comment>
<dbReference type="InterPro" id="IPR042115">
    <property type="entry name" value="PriA_3primeBD_sf"/>
</dbReference>
<dbReference type="GO" id="GO:0003677">
    <property type="term" value="F:DNA binding"/>
    <property type="evidence" value="ECO:0007669"/>
    <property type="project" value="UniProtKB-UniRule"/>
</dbReference>
<feature type="domain" description="Helicase ATP-binding" evidence="13">
    <location>
        <begin position="215"/>
        <end position="381"/>
    </location>
</feature>
<dbReference type="Pfam" id="PF18074">
    <property type="entry name" value="PriA_C"/>
    <property type="match status" value="1"/>
</dbReference>
<dbReference type="NCBIfam" id="NF004065">
    <property type="entry name" value="PRK05580.1-1"/>
    <property type="match status" value="1"/>
</dbReference>
<evidence type="ECO:0000256" key="7">
    <source>
        <dbReference type="ARBA" id="ARBA00022833"/>
    </source>
</evidence>
<dbReference type="GO" id="GO:0006310">
    <property type="term" value="P:DNA recombination"/>
    <property type="evidence" value="ECO:0007669"/>
    <property type="project" value="InterPro"/>
</dbReference>
<dbReference type="PANTHER" id="PTHR30580:SF0">
    <property type="entry name" value="PRIMOSOMAL PROTEIN N"/>
    <property type="match status" value="1"/>
</dbReference>
<dbReference type="Gene3D" id="3.40.50.300">
    <property type="entry name" value="P-loop containing nucleotide triphosphate hydrolases"/>
    <property type="match status" value="2"/>
</dbReference>
<dbReference type="PROSITE" id="PS51194">
    <property type="entry name" value="HELICASE_CTER"/>
    <property type="match status" value="1"/>
</dbReference>
<evidence type="ECO:0000256" key="3">
    <source>
        <dbReference type="ARBA" id="ARBA00022723"/>
    </source>
</evidence>
<gene>
    <name evidence="12" type="primary">priA</name>
    <name evidence="15" type="ORF">BST96_09840</name>
</gene>
<evidence type="ECO:0000256" key="12">
    <source>
        <dbReference type="HAMAP-Rule" id="MF_00983"/>
    </source>
</evidence>
<dbReference type="FunFam" id="3.40.50.300:FF:000489">
    <property type="entry name" value="Primosome assembly protein PriA"/>
    <property type="match status" value="1"/>
</dbReference>
<dbReference type="FunFam" id="3.40.1440.60:FF:000001">
    <property type="entry name" value="Primosomal protein N"/>
    <property type="match status" value="1"/>
</dbReference>
<feature type="binding site" evidence="12">
    <location>
        <position position="480"/>
    </location>
    <ligand>
        <name>Zn(2+)</name>
        <dbReference type="ChEBI" id="CHEBI:29105"/>
        <label>1</label>
    </ligand>
</feature>
<evidence type="ECO:0000256" key="2">
    <source>
        <dbReference type="ARBA" id="ARBA00022705"/>
    </source>
</evidence>
<dbReference type="InterPro" id="IPR014001">
    <property type="entry name" value="Helicase_ATP-bd"/>
</dbReference>
<evidence type="ECO:0000313" key="16">
    <source>
        <dbReference type="Proteomes" id="UP000193450"/>
    </source>
</evidence>
<dbReference type="Pfam" id="PF18319">
    <property type="entry name" value="Zn_ribbon_PriA"/>
    <property type="match status" value="1"/>
</dbReference>
<keyword evidence="8 12" id="KW-0067">ATP-binding</keyword>
<comment type="catalytic activity">
    <reaction evidence="12">
        <text>Couples ATP hydrolysis with the unwinding of duplex DNA by translocating in the 3'-5' direction.</text>
        <dbReference type="EC" id="5.6.2.4"/>
    </reaction>
</comment>
<feature type="binding site" evidence="12">
    <location>
        <position position="449"/>
    </location>
    <ligand>
        <name>Zn(2+)</name>
        <dbReference type="ChEBI" id="CHEBI:29105"/>
        <label>2</label>
    </ligand>
</feature>
<keyword evidence="7 12" id="KW-0862">Zinc</keyword>
<feature type="binding site" evidence="12">
    <location>
        <position position="470"/>
    </location>
    <ligand>
        <name>Zn(2+)</name>
        <dbReference type="ChEBI" id="CHEBI:29105"/>
        <label>2</label>
    </ligand>
</feature>
<accession>A0A1X9N8K1</accession>
<evidence type="ECO:0000256" key="5">
    <source>
        <dbReference type="ARBA" id="ARBA00022801"/>
    </source>
</evidence>
<comment type="function">
    <text evidence="12">Initiates the restart of stalled replication forks, which reloads the replicative helicase on sites other than the origin of replication. Recognizes and binds to abandoned replication forks and remodels them to uncover a helicase loading site. Promotes assembly of the primosome at these replication forks.</text>
</comment>
<dbReference type="CDD" id="cd17929">
    <property type="entry name" value="DEXHc_priA"/>
    <property type="match status" value="1"/>
</dbReference>
<feature type="binding site" evidence="12">
    <location>
        <position position="452"/>
    </location>
    <ligand>
        <name>Zn(2+)</name>
        <dbReference type="ChEBI" id="CHEBI:29105"/>
        <label>2</label>
    </ligand>
</feature>
<keyword evidence="1 12" id="KW-0639">Primosome</keyword>
<feature type="binding site" evidence="12">
    <location>
        <position position="483"/>
    </location>
    <ligand>
        <name>Zn(2+)</name>
        <dbReference type="ChEBI" id="CHEBI:29105"/>
        <label>1</label>
    </ligand>
</feature>
<evidence type="ECO:0000256" key="6">
    <source>
        <dbReference type="ARBA" id="ARBA00022806"/>
    </source>
</evidence>
<proteinExistence type="inferred from homology"/>
<evidence type="ECO:0000313" key="15">
    <source>
        <dbReference type="EMBL" id="ARN74398.1"/>
    </source>
</evidence>
<dbReference type="InterPro" id="IPR005259">
    <property type="entry name" value="PriA"/>
</dbReference>
<feature type="binding site" evidence="12">
    <location>
        <position position="443"/>
    </location>
    <ligand>
        <name>Zn(2+)</name>
        <dbReference type="ChEBI" id="CHEBI:29105"/>
        <label>1</label>
    </ligand>
</feature>
<dbReference type="PROSITE" id="PS51192">
    <property type="entry name" value="HELICASE_ATP_BIND_1"/>
    <property type="match status" value="1"/>
</dbReference>
<sequence>MPILTLAMPTPLRRSFDYLPPEAMDDETVAALPAGVRIEAPFGNRKLIGILLATKASTDIDPSKIKRVTKVLDQHPILTDKLLSLSQWAASYYQHPLGDAFANAIPNLLRKGEALIPQTQSHWQLTTEGKGLPEGALKRAAKQAQLLGLLQQQGRLNRVQLDNAAISQATCKALIEKGLIERVEVLAEPYDHQQDCLKSPHLKLNHEQKRAVDTIHANTGFQCYLLEGVTGSGKTEVYLQLIEQCLKRQQQALVLIPEIGLTPQTLSRFNNRFNCPIVTLHSGLTDRERLLAWQHAQSGEAGIILGTRSAVFTATANLGLVIIDEEHDSSFKQQDGFRYSARDIAIKRAADEQCPIVLGSATPSLETLNNALQGRYHHLPLKSRATGASAPAFELLDIRHAPMEDGFSPALISAIGNEIKRGNQVLVFINRRGFSPMLMCHDCGYVAQCQLCDARMTVHFQQRLLRCHHCESQAALPHQCPECNGTQLDFRGSGTERSEQALKRLFPSTDIKRIDRDTTSRKQAMQQLVAEVHKGEPCILVGTQMLAKGHHFPDVTLVAVLDADGGLFSADFRGPEKMGQLLVQVAGRAGREAKAGKVIIQTHQPEHPLITSLVNDSYHHYARAILSERQASGLPPFAHLALLRAEANNLEQAEALLQDLRGWVDHSGCQVFGPLPAPMTRKAGRFRAQLLIRADQRKPLHRTLQQLCSLAEQHPLANKVRWSIDVDPSDMF</sequence>
<dbReference type="GO" id="GO:1990077">
    <property type="term" value="C:primosome complex"/>
    <property type="evidence" value="ECO:0007669"/>
    <property type="project" value="UniProtKB-UniRule"/>
</dbReference>
<dbReference type="EMBL" id="CP019343">
    <property type="protein sequence ID" value="ARN74398.1"/>
    <property type="molecule type" value="Genomic_DNA"/>
</dbReference>
<dbReference type="KEGG" id="osg:BST96_09840"/>
<evidence type="ECO:0000256" key="1">
    <source>
        <dbReference type="ARBA" id="ARBA00022515"/>
    </source>
</evidence>
<keyword evidence="3 12" id="KW-0479">Metal-binding</keyword>
<dbReference type="HAMAP" id="MF_00983">
    <property type="entry name" value="PriA"/>
    <property type="match status" value="1"/>
</dbReference>
<dbReference type="NCBIfam" id="NF004067">
    <property type="entry name" value="PRK05580.1-4"/>
    <property type="match status" value="1"/>
</dbReference>
<dbReference type="EC" id="5.6.2.4" evidence="12"/>
<dbReference type="PANTHER" id="PTHR30580">
    <property type="entry name" value="PRIMOSOMAL PROTEIN N"/>
    <property type="match status" value="1"/>
</dbReference>
<feature type="binding site" evidence="12">
    <location>
        <position position="467"/>
    </location>
    <ligand>
        <name>Zn(2+)</name>
        <dbReference type="ChEBI" id="CHEBI:29105"/>
        <label>2</label>
    </ligand>
</feature>
<dbReference type="Pfam" id="PF00270">
    <property type="entry name" value="DEAD"/>
    <property type="match status" value="1"/>
</dbReference>
<keyword evidence="5 12" id="KW-0378">Hydrolase</keyword>
<dbReference type="SMART" id="SM00487">
    <property type="entry name" value="DEXDc"/>
    <property type="match status" value="1"/>
</dbReference>
<evidence type="ECO:0000259" key="14">
    <source>
        <dbReference type="PROSITE" id="PS51194"/>
    </source>
</evidence>
<dbReference type="SUPFAM" id="SSF52540">
    <property type="entry name" value="P-loop containing nucleoside triphosphate hydrolases"/>
    <property type="match status" value="2"/>
</dbReference>
<keyword evidence="10 12" id="KW-0413">Isomerase</keyword>
<keyword evidence="2 12" id="KW-0235">DNA replication</keyword>
<evidence type="ECO:0000259" key="13">
    <source>
        <dbReference type="PROSITE" id="PS51192"/>
    </source>
</evidence>
<dbReference type="GO" id="GO:0006269">
    <property type="term" value="P:DNA replication, synthesis of primer"/>
    <property type="evidence" value="ECO:0007669"/>
    <property type="project" value="UniProtKB-KW"/>
</dbReference>
<evidence type="ECO:0000256" key="8">
    <source>
        <dbReference type="ARBA" id="ARBA00022840"/>
    </source>
</evidence>
<dbReference type="InterPro" id="IPR041236">
    <property type="entry name" value="PriA_C"/>
</dbReference>
<keyword evidence="9 12" id="KW-0238">DNA-binding</keyword>
<feature type="domain" description="Helicase C-terminal" evidence="14">
    <location>
        <begin position="475"/>
        <end position="651"/>
    </location>
</feature>
<dbReference type="STRING" id="716816.BST96_09840"/>
<dbReference type="GO" id="GO:0005524">
    <property type="term" value="F:ATP binding"/>
    <property type="evidence" value="ECO:0007669"/>
    <property type="project" value="UniProtKB-UniRule"/>
</dbReference>
<dbReference type="Gene3D" id="3.40.1440.60">
    <property type="entry name" value="PriA, 3(prime) DNA-binding domain"/>
    <property type="match status" value="1"/>
</dbReference>
<feature type="binding site" evidence="12">
    <location>
        <position position="440"/>
    </location>
    <ligand>
        <name>Zn(2+)</name>
        <dbReference type="ChEBI" id="CHEBI:29105"/>
        <label>1</label>
    </ligand>
</feature>
<dbReference type="CDD" id="cd18804">
    <property type="entry name" value="SF2_C_priA"/>
    <property type="match status" value="1"/>
</dbReference>
<reference evidence="15 16" key="1">
    <citation type="submission" date="2016-11" db="EMBL/GenBank/DDBJ databases">
        <title>Trade-off between light-utilization and light-protection in marine flavobacteria.</title>
        <authorList>
            <person name="Kumagai Y."/>
        </authorList>
    </citation>
    <scope>NUCLEOTIDE SEQUENCE [LARGE SCALE GENOMIC DNA]</scope>
    <source>
        <strain evidence="15 16">NBRC 107125</strain>
    </source>
</reference>
<dbReference type="GO" id="GO:0043138">
    <property type="term" value="F:3'-5' DNA helicase activity"/>
    <property type="evidence" value="ECO:0007669"/>
    <property type="project" value="UniProtKB-EC"/>
</dbReference>
<name>A0A1X9N8K1_9GAMM</name>
<keyword evidence="4 12" id="KW-0547">Nucleotide-binding</keyword>
<dbReference type="GO" id="GO:0006302">
    <property type="term" value="P:double-strand break repair"/>
    <property type="evidence" value="ECO:0007669"/>
    <property type="project" value="InterPro"/>
</dbReference>
<protein>
    <recommendedName>
        <fullName evidence="12">Replication restart protein PriA</fullName>
    </recommendedName>
    <alternativeName>
        <fullName evidence="12">ATP-dependent DNA helicase PriA</fullName>
        <ecNumber evidence="12">5.6.2.4</ecNumber>
    </alternativeName>
    <alternativeName>
        <fullName evidence="12">DNA 3'-5' helicase PriA</fullName>
    </alternativeName>
</protein>